<keyword evidence="9" id="KW-1185">Reference proteome</keyword>
<dbReference type="GO" id="GO:0019627">
    <property type="term" value="P:urea metabolic process"/>
    <property type="evidence" value="ECO:0007669"/>
    <property type="project" value="InterPro"/>
</dbReference>
<feature type="compositionally biased region" description="Basic and acidic residues" evidence="6">
    <location>
        <begin position="399"/>
        <end position="410"/>
    </location>
</feature>
<dbReference type="NCBIfam" id="NF009762">
    <property type="entry name" value="PRK13263.1"/>
    <property type="match status" value="1"/>
</dbReference>
<comment type="caution">
    <text evidence="8">The sequence shown here is derived from an EMBL/GenBank/DDBJ whole genome shotgun (WGS) entry which is preliminary data.</text>
</comment>
<dbReference type="CDD" id="cd00571">
    <property type="entry name" value="UreE"/>
    <property type="match status" value="1"/>
</dbReference>
<dbReference type="SMART" id="SM00988">
    <property type="entry name" value="UreE_N"/>
    <property type="match status" value="1"/>
</dbReference>
<dbReference type="HAMAP" id="MF_00822">
    <property type="entry name" value="UreE"/>
    <property type="match status" value="1"/>
</dbReference>
<sequence length="410" mass="43884">MRPPNNSSDAMQLNADTSLRVVLSTADMPWVDSPQPGVRRKLLARDGGEVARATSLVAYAPGASFASHHHDLGEEILVLEGHLQDEHGVYGPGTYLQNPPGSSHAPRSDSGCLLFVKLRHLAPTDTERVVLDTRTALWRPGLVEGLTVLPLSSHGTAHAALVRWAPQTHFSARTSASTGPSAPQAARSSSRPATCAQILHNIDHMLTVHKILPQGQGLAPVLLKRATTIELDWDVRQKSRFDATDSQGRHLGVFLPRGTVVRGGDVLVTEAGDMVRVLAAPQPVLVITPCAEHGSPFDLVRAAYHLGNRHVQIELRPDRLQIEPDHVLADMLRAMHLTVREATEAFEPEGGAYAAGGHGHGHAHDHAHDPATAPVSRGKPIGIAIKSEAAPHVHGPGCGHDHGDGHSHKH</sequence>
<dbReference type="Gene3D" id="2.60.260.20">
    <property type="entry name" value="Urease metallochaperone UreE, N-terminal domain"/>
    <property type="match status" value="1"/>
</dbReference>
<comment type="similarity">
    <text evidence="5">Belongs to the UreE family.</text>
</comment>
<comment type="function">
    <text evidence="5">Involved in urease metallocenter assembly. Binds nickel. Probably functions as a nickel donor during metallocenter assembly.</text>
</comment>
<evidence type="ECO:0000259" key="7">
    <source>
        <dbReference type="SMART" id="SM00988"/>
    </source>
</evidence>
<dbReference type="GO" id="GO:0065003">
    <property type="term" value="P:protein-containing complex assembly"/>
    <property type="evidence" value="ECO:0007669"/>
    <property type="project" value="InterPro"/>
</dbReference>
<dbReference type="InterPro" id="IPR007864">
    <property type="entry name" value="UreE_C_dom"/>
</dbReference>
<comment type="subcellular location">
    <subcellularLocation>
        <location evidence="1 5">Cytoplasm</location>
    </subcellularLocation>
</comment>
<dbReference type="Pfam" id="PF05194">
    <property type="entry name" value="UreE_C"/>
    <property type="match status" value="1"/>
</dbReference>
<evidence type="ECO:0000313" key="8">
    <source>
        <dbReference type="EMBL" id="TDP84855.1"/>
    </source>
</evidence>
<dbReference type="Pfam" id="PF02814">
    <property type="entry name" value="UreE_N"/>
    <property type="match status" value="1"/>
</dbReference>
<gene>
    <name evidence="5" type="primary">ureE</name>
    <name evidence="8" type="ORF">EV672_103429</name>
</gene>
<dbReference type="EMBL" id="SNXW01000003">
    <property type="protein sequence ID" value="TDP84855.1"/>
    <property type="molecule type" value="Genomic_DNA"/>
</dbReference>
<accession>A0A4R6RFI1</accession>
<dbReference type="Gene3D" id="3.30.70.790">
    <property type="entry name" value="UreE, C-terminal domain"/>
    <property type="match status" value="1"/>
</dbReference>
<keyword evidence="4 5" id="KW-0143">Chaperone</keyword>
<evidence type="ECO:0000256" key="6">
    <source>
        <dbReference type="SAM" id="MobiDB-lite"/>
    </source>
</evidence>
<dbReference type="InterPro" id="IPR014710">
    <property type="entry name" value="RmlC-like_jellyroll"/>
</dbReference>
<organism evidence="8 9">
    <name type="scientific">Aquabacterium commune</name>
    <dbReference type="NCBI Taxonomy" id="70586"/>
    <lineage>
        <taxon>Bacteria</taxon>
        <taxon>Pseudomonadati</taxon>
        <taxon>Pseudomonadota</taxon>
        <taxon>Betaproteobacteria</taxon>
        <taxon>Burkholderiales</taxon>
        <taxon>Aquabacterium</taxon>
    </lineage>
</organism>
<evidence type="ECO:0000256" key="5">
    <source>
        <dbReference type="HAMAP-Rule" id="MF_00822"/>
    </source>
</evidence>
<dbReference type="SUPFAM" id="SSF69737">
    <property type="entry name" value="Urease metallochaperone UreE, C-terminal domain"/>
    <property type="match status" value="1"/>
</dbReference>
<dbReference type="GO" id="GO:0051082">
    <property type="term" value="F:unfolded protein binding"/>
    <property type="evidence" value="ECO:0007669"/>
    <property type="project" value="UniProtKB-UniRule"/>
</dbReference>
<proteinExistence type="inferred from homology"/>
<dbReference type="InterPro" id="IPR012406">
    <property type="entry name" value="UreE"/>
</dbReference>
<evidence type="ECO:0000256" key="4">
    <source>
        <dbReference type="ARBA" id="ARBA00023186"/>
    </source>
</evidence>
<dbReference type="InterPro" id="IPR004029">
    <property type="entry name" value="UreE_N"/>
</dbReference>
<protein>
    <recommendedName>
        <fullName evidence="5">Urease accessory protein UreE</fullName>
    </recommendedName>
</protein>
<dbReference type="GO" id="GO:0005737">
    <property type="term" value="C:cytoplasm"/>
    <property type="evidence" value="ECO:0007669"/>
    <property type="project" value="UniProtKB-SubCell"/>
</dbReference>
<dbReference type="AlphaFoldDB" id="A0A4R6RFI1"/>
<dbReference type="NCBIfam" id="NF009751">
    <property type="entry name" value="PRK13261.1-1"/>
    <property type="match status" value="1"/>
</dbReference>
<dbReference type="Gene3D" id="2.60.120.10">
    <property type="entry name" value="Jelly Rolls"/>
    <property type="match status" value="1"/>
</dbReference>
<keyword evidence="2 5" id="KW-0963">Cytoplasm</keyword>
<feature type="domain" description="UreE urease accessory N-terminal" evidence="7">
    <location>
        <begin position="211"/>
        <end position="275"/>
    </location>
</feature>
<dbReference type="SUPFAM" id="SSF69287">
    <property type="entry name" value="Urease metallochaperone UreE, N-terminal domain"/>
    <property type="match status" value="1"/>
</dbReference>
<keyword evidence="3 5" id="KW-0533">Nickel</keyword>
<feature type="region of interest" description="Disordered" evidence="6">
    <location>
        <begin position="390"/>
        <end position="410"/>
    </location>
</feature>
<evidence type="ECO:0000313" key="9">
    <source>
        <dbReference type="Proteomes" id="UP000294593"/>
    </source>
</evidence>
<dbReference type="GO" id="GO:0006457">
    <property type="term" value="P:protein folding"/>
    <property type="evidence" value="ECO:0007669"/>
    <property type="project" value="InterPro"/>
</dbReference>
<feature type="region of interest" description="Disordered" evidence="6">
    <location>
        <begin position="350"/>
        <end position="378"/>
    </location>
</feature>
<dbReference type="Pfam" id="PF12973">
    <property type="entry name" value="Cupin_7"/>
    <property type="match status" value="1"/>
</dbReference>
<evidence type="ECO:0000256" key="2">
    <source>
        <dbReference type="ARBA" id="ARBA00022490"/>
    </source>
</evidence>
<dbReference type="SUPFAM" id="SSF51182">
    <property type="entry name" value="RmlC-like cupins"/>
    <property type="match status" value="1"/>
</dbReference>
<name>A0A4R6RFI1_9BURK</name>
<dbReference type="InterPro" id="IPR036118">
    <property type="entry name" value="UreE_N_sf"/>
</dbReference>
<dbReference type="GO" id="GO:0016151">
    <property type="term" value="F:nickel cation binding"/>
    <property type="evidence" value="ECO:0007669"/>
    <property type="project" value="UniProtKB-UniRule"/>
</dbReference>
<evidence type="ECO:0000256" key="3">
    <source>
        <dbReference type="ARBA" id="ARBA00022596"/>
    </source>
</evidence>
<reference evidence="8 9" key="1">
    <citation type="submission" date="2019-03" db="EMBL/GenBank/DDBJ databases">
        <title>Genomic Encyclopedia of Type Strains, Phase IV (KMG-IV): sequencing the most valuable type-strain genomes for metagenomic binning, comparative biology and taxonomic classification.</title>
        <authorList>
            <person name="Goeker M."/>
        </authorList>
    </citation>
    <scope>NUCLEOTIDE SEQUENCE [LARGE SCALE GENOMIC DNA]</scope>
    <source>
        <strain evidence="8 9">DSM 11901</strain>
    </source>
</reference>
<dbReference type="InterPro" id="IPR025979">
    <property type="entry name" value="ChrR-like_cupin_dom"/>
</dbReference>
<dbReference type="InterPro" id="IPR011051">
    <property type="entry name" value="RmlC_Cupin_sf"/>
</dbReference>
<evidence type="ECO:0000256" key="1">
    <source>
        <dbReference type="ARBA" id="ARBA00004496"/>
    </source>
</evidence>
<dbReference type="CDD" id="cd20303">
    <property type="entry name" value="cupin_ChrR_1"/>
    <property type="match status" value="1"/>
</dbReference>
<dbReference type="Proteomes" id="UP000294593">
    <property type="component" value="Unassembled WGS sequence"/>
</dbReference>